<name>E0RP81_WINT6</name>
<accession>E0RP81</accession>
<proteinExistence type="predicted"/>
<organism evidence="2 3">
    <name type="scientific">Winmispira thermophila (strain ATCC 49972 / DSM 6192 / RI 19.B1)</name>
    <name type="common">Spirochaeta thermophila</name>
    <dbReference type="NCBI Taxonomy" id="665571"/>
    <lineage>
        <taxon>Bacteria</taxon>
        <taxon>Pseudomonadati</taxon>
        <taxon>Spirochaetota</taxon>
        <taxon>Spirochaetia</taxon>
        <taxon>Winmispirales</taxon>
        <taxon>Winmispiraceae</taxon>
        <taxon>Winmispira</taxon>
    </lineage>
</organism>
<sequence>MKRVVFSLLLLCLASSVITAEAWGGVGYVMASGVMEGLPGDTLPLNGTLSAHGYDELSPFTFGMGGGGGAFLGSVYIGGWGGGEGFFAESKGPDGKLLSRTSGYGGLEVGVPLSLGQVIFMPVGTVGAGGTEIELIDPPGGSASFDDLLDDPRVGVRLTSSEIRVGVGLQFLWMPGVAGFLVKAYYFYVPYQSWSIMGPGEYTYPVEGVPSSSPHRFFLGVGVGFGGVFSERGKVNDRGWAEWEEE</sequence>
<feature type="chain" id="PRO_5003139717" evidence="1">
    <location>
        <begin position="23"/>
        <end position="246"/>
    </location>
</feature>
<dbReference type="EMBL" id="CP001698">
    <property type="protein sequence ID" value="ADN01275.1"/>
    <property type="molecule type" value="Genomic_DNA"/>
</dbReference>
<dbReference type="Proteomes" id="UP000001296">
    <property type="component" value="Chromosome"/>
</dbReference>
<reference key="1">
    <citation type="submission" date="2009-08" db="EMBL/GenBank/DDBJ databases">
        <title>The genome sequence of Spirochaeta thermophila DSM6192.</title>
        <authorList>
            <person name="Angelov A."/>
            <person name="Mientus M."/>
            <person name="Wittenberg S."/>
            <person name="Lehmann R."/>
            <person name="Liesegang H."/>
            <person name="Daniel R."/>
            <person name="Liebl W."/>
        </authorList>
    </citation>
    <scope>NUCLEOTIDE SEQUENCE</scope>
    <source>
        <strain>DSM 6192</strain>
    </source>
</reference>
<evidence type="ECO:0000256" key="1">
    <source>
        <dbReference type="SAM" id="SignalP"/>
    </source>
</evidence>
<dbReference type="KEGG" id="sta:STHERM_c03020"/>
<protein>
    <submittedName>
        <fullName evidence="2">Hypothetical membrane spanning protein</fullName>
    </submittedName>
</protein>
<reference evidence="2 3" key="2">
    <citation type="journal article" date="2010" name="J. Bacteriol.">
        <title>Genome sequence of the polysaccharide-degrading, thermophilic anaerobe Spirochaeta thermophila DSM 6192.</title>
        <authorList>
            <person name="Angelov A."/>
            <person name="Liebl S."/>
            <person name="Ballschmiter M."/>
            <person name="Bomeke M."/>
            <person name="Lehmann R."/>
            <person name="Liesegang H."/>
            <person name="Daniel R."/>
            <person name="Liebl W."/>
        </authorList>
    </citation>
    <scope>NUCLEOTIDE SEQUENCE [LARGE SCALE GENOMIC DNA]</scope>
    <source>
        <strain evidence="3">ATCC 49972 / DSM 6192 / RI 19.B1</strain>
    </source>
</reference>
<evidence type="ECO:0000313" key="2">
    <source>
        <dbReference type="EMBL" id="ADN01275.1"/>
    </source>
</evidence>
<dbReference type="PaxDb" id="665571-STHERM_c03020"/>
<gene>
    <name evidence="2" type="ordered locus">STHERM_c03020</name>
</gene>
<feature type="signal peptide" evidence="1">
    <location>
        <begin position="1"/>
        <end position="22"/>
    </location>
</feature>
<keyword evidence="1" id="KW-0732">Signal</keyword>
<dbReference type="AlphaFoldDB" id="E0RP81"/>
<evidence type="ECO:0000313" key="3">
    <source>
        <dbReference type="Proteomes" id="UP000001296"/>
    </source>
</evidence>
<dbReference type="RefSeq" id="WP_013313116.1">
    <property type="nucleotide sequence ID" value="NC_014484.1"/>
</dbReference>
<dbReference type="HOGENOM" id="CLU_1128504_0_0_12"/>